<dbReference type="SUPFAM" id="SSF53474">
    <property type="entry name" value="alpha/beta-Hydrolases"/>
    <property type="match status" value="1"/>
</dbReference>
<dbReference type="InterPro" id="IPR029058">
    <property type="entry name" value="AB_hydrolase_fold"/>
</dbReference>
<feature type="domain" description="Serine aminopeptidase S33" evidence="1">
    <location>
        <begin position="72"/>
        <end position="177"/>
    </location>
</feature>
<proteinExistence type="predicted"/>
<dbReference type="HOGENOM" id="CLU_029375_2_1_5"/>
<dbReference type="AlphaFoldDB" id="V5SDD4"/>
<evidence type="ECO:0000313" key="2">
    <source>
        <dbReference type="EMBL" id="AHB48876.1"/>
    </source>
</evidence>
<dbReference type="PANTHER" id="PTHR12277:SF81">
    <property type="entry name" value="PROTEIN ABHD13"/>
    <property type="match status" value="1"/>
</dbReference>
<name>V5SDD4_9HYPH</name>
<evidence type="ECO:0000313" key="3">
    <source>
        <dbReference type="Proteomes" id="UP000018542"/>
    </source>
</evidence>
<dbReference type="EMBL" id="CP006912">
    <property type="protein sequence ID" value="AHB48876.1"/>
    <property type="molecule type" value="Genomic_DNA"/>
</dbReference>
<sequence length="276" mass="29076">MGLIVKLAVGAVLAVGVLALMVPRVERRLMYFPTPAYLSPVEAGLAGVQEKVLATADGERVMAWHAPAKPGRQTVLYFHGNAGALDSRAERIARYTAHGFGVFIMTYRGFAGSSGHPSERANVADAQLAFDTLVGLGVDPSDIVVCGESLGTGVATQVAATRPVGGLVLEAPYTSMVDLAALHYPLLALPGRLFMRDRYDTRRHIASVSAPMLIIHGEADGIIPVAMGHELHALAAGPKTIRTFPGAGHADHVMFGSLDVVLAWIGALKEGRLRAG</sequence>
<dbReference type="InterPro" id="IPR022742">
    <property type="entry name" value="Hydrolase_4"/>
</dbReference>
<dbReference type="Pfam" id="PF12146">
    <property type="entry name" value="Hydrolase_4"/>
    <property type="match status" value="1"/>
</dbReference>
<reference evidence="2 3" key="1">
    <citation type="journal article" date="2014" name="Genome Announc.">
        <title>Complete Genome Sequence of Hyphomicrobium nitrativorans Strain NL23, a Denitrifying Bacterium Isolated from Biofilm of a Methanol-Fed Denitrification System Treating Seawater at the Montreal Biodome.</title>
        <authorList>
            <person name="Martineau C."/>
            <person name="Villeneuve C."/>
            <person name="Mauffrey F."/>
            <person name="Villemur R."/>
        </authorList>
    </citation>
    <scope>NUCLEOTIDE SEQUENCE [LARGE SCALE GENOMIC DNA]</scope>
    <source>
        <strain evidence="2">NL23</strain>
    </source>
</reference>
<dbReference type="Proteomes" id="UP000018542">
    <property type="component" value="Chromosome"/>
</dbReference>
<protein>
    <recommendedName>
        <fullName evidence="1">Serine aminopeptidase S33 domain-containing protein</fullName>
    </recommendedName>
</protein>
<dbReference type="Gene3D" id="3.40.50.1820">
    <property type="entry name" value="alpha/beta hydrolase"/>
    <property type="match status" value="1"/>
</dbReference>
<accession>V5SDD4</accession>
<evidence type="ECO:0000259" key="1">
    <source>
        <dbReference type="Pfam" id="PF12146"/>
    </source>
</evidence>
<keyword evidence="3" id="KW-1185">Reference proteome</keyword>
<organism evidence="2 3">
    <name type="scientific">Hyphomicrobium nitrativorans NL23</name>
    <dbReference type="NCBI Taxonomy" id="1029756"/>
    <lineage>
        <taxon>Bacteria</taxon>
        <taxon>Pseudomonadati</taxon>
        <taxon>Pseudomonadota</taxon>
        <taxon>Alphaproteobacteria</taxon>
        <taxon>Hyphomicrobiales</taxon>
        <taxon>Hyphomicrobiaceae</taxon>
        <taxon>Hyphomicrobium</taxon>
    </lineage>
</organism>
<dbReference type="RefSeq" id="WP_023787628.1">
    <property type="nucleotide sequence ID" value="NC_022997.1"/>
</dbReference>
<gene>
    <name evidence="2" type="ORF">W911_11405</name>
</gene>
<dbReference type="PATRIC" id="fig|1029756.8.peg.2370"/>
<dbReference type="KEGG" id="hni:W911_11405"/>
<dbReference type="PANTHER" id="PTHR12277">
    <property type="entry name" value="ALPHA/BETA HYDROLASE DOMAIN-CONTAINING PROTEIN"/>
    <property type="match status" value="1"/>
</dbReference>
<dbReference type="STRING" id="1029756.W911_11405"/>